<protein>
    <recommendedName>
        <fullName evidence="4">Gelsolin-like domain-containing protein</fullName>
    </recommendedName>
</protein>
<proteinExistence type="predicted"/>
<dbReference type="GO" id="GO:0015629">
    <property type="term" value="C:actin cytoskeleton"/>
    <property type="evidence" value="ECO:0007669"/>
    <property type="project" value="TreeGrafter"/>
</dbReference>
<dbReference type="GO" id="GO:0008154">
    <property type="term" value="P:actin polymerization or depolymerization"/>
    <property type="evidence" value="ECO:0007669"/>
    <property type="project" value="TreeGrafter"/>
</dbReference>
<dbReference type="InterPro" id="IPR029006">
    <property type="entry name" value="ADF-H/Gelsolin-like_dom_sf"/>
</dbReference>
<dbReference type="GO" id="GO:0051015">
    <property type="term" value="F:actin filament binding"/>
    <property type="evidence" value="ECO:0007669"/>
    <property type="project" value="InterPro"/>
</dbReference>
<dbReference type="PANTHER" id="PTHR11977">
    <property type="entry name" value="VILLIN"/>
    <property type="match status" value="1"/>
</dbReference>
<dbReference type="EMBL" id="HBIB01022729">
    <property type="protein sequence ID" value="CAE0252609.1"/>
    <property type="molecule type" value="Transcribed_RNA"/>
</dbReference>
<dbReference type="GO" id="GO:0005737">
    <property type="term" value="C:cytoplasm"/>
    <property type="evidence" value="ECO:0007669"/>
    <property type="project" value="TreeGrafter"/>
</dbReference>
<accession>A0A7S3G5C2</accession>
<dbReference type="PANTHER" id="PTHR11977:SF51">
    <property type="entry name" value="PROTEIN FLIGHTLESS-1 HOMOLOG"/>
    <property type="match status" value="1"/>
</dbReference>
<evidence type="ECO:0000313" key="3">
    <source>
        <dbReference type="EMBL" id="CAE0252609.1"/>
    </source>
</evidence>
<keyword evidence="1" id="KW-0677">Repeat</keyword>
<dbReference type="AlphaFoldDB" id="A0A7S3G5C2"/>
<reference evidence="2" key="1">
    <citation type="submission" date="2021-01" db="EMBL/GenBank/DDBJ databases">
        <authorList>
            <person name="Corre E."/>
            <person name="Pelletier E."/>
            <person name="Niang G."/>
            <person name="Scheremetjew M."/>
            <person name="Finn R."/>
            <person name="Kale V."/>
            <person name="Holt S."/>
            <person name="Cochrane G."/>
            <person name="Meng A."/>
            <person name="Brown T."/>
            <person name="Cohen L."/>
        </authorList>
    </citation>
    <scope>NUCLEOTIDE SEQUENCE</scope>
    <source>
        <strain evidence="2">NIES-2562</strain>
    </source>
</reference>
<organism evidence="2">
    <name type="scientific">Palpitomonas bilix</name>
    <dbReference type="NCBI Taxonomy" id="652834"/>
    <lineage>
        <taxon>Eukaryota</taxon>
        <taxon>Eukaryota incertae sedis</taxon>
    </lineage>
</organism>
<dbReference type="EMBL" id="HBIB01022728">
    <property type="protein sequence ID" value="CAE0252608.1"/>
    <property type="molecule type" value="Transcribed_RNA"/>
</dbReference>
<evidence type="ECO:0008006" key="4">
    <source>
        <dbReference type="Google" id="ProtNLM"/>
    </source>
</evidence>
<dbReference type="SUPFAM" id="SSF55753">
    <property type="entry name" value="Actin depolymerizing proteins"/>
    <property type="match status" value="1"/>
</dbReference>
<evidence type="ECO:0000256" key="1">
    <source>
        <dbReference type="ARBA" id="ARBA00022737"/>
    </source>
</evidence>
<dbReference type="Gene3D" id="3.40.20.10">
    <property type="entry name" value="Severin"/>
    <property type="match status" value="2"/>
</dbReference>
<gene>
    <name evidence="2" type="ORF">PBIL07802_LOCUS14835</name>
    <name evidence="3" type="ORF">PBIL07802_LOCUS14836</name>
</gene>
<dbReference type="InterPro" id="IPR007122">
    <property type="entry name" value="Villin/Gelsolin"/>
</dbReference>
<name>A0A7S3G5C2_9EUKA</name>
<evidence type="ECO:0000313" key="2">
    <source>
        <dbReference type="EMBL" id="CAE0252608.1"/>
    </source>
</evidence>
<sequence>MTNRLELGGEGAGVRAAAADELVGSAAKGEKSGEEEGDVPVRRGRKLSLNIPEKSKRGEWRDDIRIIKYKIVEKGRDKGALEPVEEAMVPIFFNRESYLVIAQLFRYGKAYRCVVYAWQGRYASLNSRCISAIRGTEVLNTIQPIFDIADQMRAVQLAEPDHFLALWGDGSMLVLEGDTSDYTIPPALEQRHSALNVWTYITKKETAEQRGHFARVIYLHDDDEGRVAPTTAGKETLQDVLPFLSSVGKYPKDDVTTGIGSKVELALELRCSTDGDTIMFASKLRRPIQEDFPKPGFLLVELEDKQVFLWRSWNTDDAYDEAFQLAQDFFAQRLQEEGETMEECKNRVLGKLHIEKAGCESPLFCSLFPSWNEWPDKLDKNANGTLRLPFPPSAKRT</sequence>